<organism evidence="2 3">
    <name type="scientific">Vibrio qingdaonensis</name>
    <dbReference type="NCBI Taxonomy" id="2829491"/>
    <lineage>
        <taxon>Bacteria</taxon>
        <taxon>Pseudomonadati</taxon>
        <taxon>Pseudomonadota</taxon>
        <taxon>Gammaproteobacteria</taxon>
        <taxon>Vibrionales</taxon>
        <taxon>Vibrionaceae</taxon>
        <taxon>Vibrio</taxon>
    </lineage>
</organism>
<dbReference type="RefSeq" id="WP_265673097.1">
    <property type="nucleotide sequence ID" value="NZ_JAKRRY010000001.1"/>
</dbReference>
<evidence type="ECO:0000313" key="3">
    <source>
        <dbReference type="Proteomes" id="UP001155587"/>
    </source>
</evidence>
<feature type="compositionally biased region" description="Basic and acidic residues" evidence="1">
    <location>
        <begin position="40"/>
        <end position="52"/>
    </location>
</feature>
<dbReference type="AlphaFoldDB" id="A0A9X3CK48"/>
<sequence>MELYRCKAPNCYNTFKAEQPTSFCSSTCFSPWKTYDPKTLRADNRVHKEGRTKQKTRKGADAKTNGSNRRRYRIGDTVKCANPECSETFRVNAENHRYHSYQCRQKHQRQLKKEA</sequence>
<proteinExistence type="predicted"/>
<name>A0A9X3CK48_9VIBR</name>
<comment type="caution">
    <text evidence="2">The sequence shown here is derived from an EMBL/GenBank/DDBJ whole genome shotgun (WGS) entry which is preliminary data.</text>
</comment>
<gene>
    <name evidence="2" type="ORF">MD535_01310</name>
</gene>
<reference evidence="2" key="1">
    <citation type="submission" date="2022-02" db="EMBL/GenBank/DDBJ databases">
        <title>Vibrio sp. nov, a new bacterium isolated from seawater.</title>
        <authorList>
            <person name="Yuan Y."/>
        </authorList>
    </citation>
    <scope>NUCLEOTIDE SEQUENCE</scope>
    <source>
        <strain evidence="2">ZSDZ65</strain>
    </source>
</reference>
<evidence type="ECO:0000313" key="2">
    <source>
        <dbReference type="EMBL" id="MCW8344664.1"/>
    </source>
</evidence>
<evidence type="ECO:0000256" key="1">
    <source>
        <dbReference type="SAM" id="MobiDB-lite"/>
    </source>
</evidence>
<keyword evidence="3" id="KW-1185">Reference proteome</keyword>
<accession>A0A9X3CK48</accession>
<protein>
    <submittedName>
        <fullName evidence="2">Uncharacterized protein</fullName>
    </submittedName>
</protein>
<dbReference type="EMBL" id="JAKRRY010000001">
    <property type="protein sequence ID" value="MCW8344664.1"/>
    <property type="molecule type" value="Genomic_DNA"/>
</dbReference>
<feature type="region of interest" description="Disordered" evidence="1">
    <location>
        <begin position="40"/>
        <end position="69"/>
    </location>
</feature>
<dbReference type="Proteomes" id="UP001155587">
    <property type="component" value="Unassembled WGS sequence"/>
</dbReference>